<dbReference type="Gene3D" id="3.40.50.720">
    <property type="entry name" value="NAD(P)-binding Rossmann-like Domain"/>
    <property type="match status" value="1"/>
</dbReference>
<dbReference type="InterPro" id="IPR002347">
    <property type="entry name" value="SDR_fam"/>
</dbReference>
<protein>
    <submittedName>
        <fullName evidence="3">SDR family oxidoreductase</fullName>
    </submittedName>
</protein>
<dbReference type="Pfam" id="PF13561">
    <property type="entry name" value="adh_short_C2"/>
    <property type="match status" value="1"/>
</dbReference>
<dbReference type="Proteomes" id="UP000531950">
    <property type="component" value="Unassembled WGS sequence"/>
</dbReference>
<organism evidence="3 4">
    <name type="scientific">Pseudomonas yamanorum</name>
    <dbReference type="NCBI Taxonomy" id="515393"/>
    <lineage>
        <taxon>Bacteria</taxon>
        <taxon>Pseudomonadati</taxon>
        <taxon>Pseudomonadota</taxon>
        <taxon>Gammaproteobacteria</taxon>
        <taxon>Pseudomonadales</taxon>
        <taxon>Pseudomonadaceae</taxon>
        <taxon>Pseudomonas</taxon>
    </lineage>
</organism>
<proteinExistence type="inferred from homology"/>
<dbReference type="PRINTS" id="PR00081">
    <property type="entry name" value="GDHRDH"/>
</dbReference>
<reference evidence="3 4" key="1">
    <citation type="submission" date="2020-04" db="EMBL/GenBank/DDBJ databases">
        <title>Molecular characterization of pseudomonads from Agaricus bisporus reveal novel blotch 2 pathogens in Western Europe.</title>
        <authorList>
            <person name="Taparia T."/>
            <person name="Krijger M."/>
            <person name="Haynes E."/>
            <person name="Elpinstone J.G."/>
            <person name="Noble R."/>
            <person name="Van Der Wolf J."/>
        </authorList>
    </citation>
    <scope>NUCLEOTIDE SEQUENCE [LARGE SCALE GENOMIC DNA]</scope>
    <source>
        <strain evidence="3 4">IPO3782</strain>
    </source>
</reference>
<keyword evidence="2" id="KW-0560">Oxidoreductase</keyword>
<dbReference type="EMBL" id="JACARG010000020">
    <property type="protein sequence ID" value="NWE13642.1"/>
    <property type="molecule type" value="Genomic_DNA"/>
</dbReference>
<evidence type="ECO:0000256" key="1">
    <source>
        <dbReference type="ARBA" id="ARBA00006484"/>
    </source>
</evidence>
<dbReference type="PANTHER" id="PTHR43669">
    <property type="entry name" value="5-KETO-D-GLUCONATE 5-REDUCTASE"/>
    <property type="match status" value="1"/>
</dbReference>
<dbReference type="SUPFAM" id="SSF51735">
    <property type="entry name" value="NAD(P)-binding Rossmann-fold domains"/>
    <property type="match status" value="1"/>
</dbReference>
<comment type="caution">
    <text evidence="3">The sequence shown here is derived from an EMBL/GenBank/DDBJ whole genome shotgun (WGS) entry which is preliminary data.</text>
</comment>
<gene>
    <name evidence="3" type="ORF">HX822_11905</name>
</gene>
<dbReference type="PROSITE" id="PS00061">
    <property type="entry name" value="ADH_SHORT"/>
    <property type="match status" value="1"/>
</dbReference>
<dbReference type="RefSeq" id="WP_177077603.1">
    <property type="nucleotide sequence ID" value="NZ_JACARG010000020.1"/>
</dbReference>
<sequence>MNRLQGKVALISGAASGIGAASAIRFAEEGARIALCDIDGARAGGVLEAIHEMGGEALFIPLDVRVEDKWVSAFEATVARFGFVDVVMNSAGIALPGSVETMSFEDWNKELSVNLHGTFFGIKHGFKYLKNRGGSIINLSSIEGIVGHPEYAAYCAGKGAIRNLTKSAALHAGRSGYRIRVNSIHPGYIVTPMVGNDTIELERLTKLHPIGFLGEAIDIANMALFLASEESRFATGAEFVVDGGFIAQ</sequence>
<dbReference type="InterPro" id="IPR020904">
    <property type="entry name" value="Sc_DH/Rdtase_CS"/>
</dbReference>
<name>A0A7Y8EFL8_9PSED</name>
<dbReference type="PRINTS" id="PR00080">
    <property type="entry name" value="SDRFAMILY"/>
</dbReference>
<dbReference type="GO" id="GO:0016491">
    <property type="term" value="F:oxidoreductase activity"/>
    <property type="evidence" value="ECO:0007669"/>
    <property type="project" value="UniProtKB-KW"/>
</dbReference>
<dbReference type="InterPro" id="IPR036291">
    <property type="entry name" value="NAD(P)-bd_dom_sf"/>
</dbReference>
<accession>A0A7Y8EFL8</accession>
<dbReference type="FunFam" id="3.40.50.720:FF:000084">
    <property type="entry name" value="Short-chain dehydrogenase reductase"/>
    <property type="match status" value="1"/>
</dbReference>
<dbReference type="AlphaFoldDB" id="A0A7Y8EFL8"/>
<comment type="similarity">
    <text evidence="1">Belongs to the short-chain dehydrogenases/reductases (SDR) family.</text>
</comment>
<evidence type="ECO:0000313" key="3">
    <source>
        <dbReference type="EMBL" id="NWE13642.1"/>
    </source>
</evidence>
<evidence type="ECO:0000313" key="4">
    <source>
        <dbReference type="Proteomes" id="UP000531950"/>
    </source>
</evidence>
<evidence type="ECO:0000256" key="2">
    <source>
        <dbReference type="ARBA" id="ARBA00023002"/>
    </source>
</evidence>
<dbReference type="PANTHER" id="PTHR43669:SF3">
    <property type="entry name" value="ALCOHOL DEHYDROGENASE, PUTATIVE (AFU_ORTHOLOGUE AFUA_3G03445)-RELATED"/>
    <property type="match status" value="1"/>
</dbReference>